<name>A0ABM9CRZ1_9BACL</name>
<dbReference type="InterPro" id="IPR009233">
    <property type="entry name" value="Competence_ComX_Bacillus"/>
</dbReference>
<evidence type="ECO:0000256" key="5">
    <source>
        <dbReference type="ARBA" id="ARBA00023288"/>
    </source>
</evidence>
<evidence type="ECO:0000256" key="2">
    <source>
        <dbReference type="ARBA" id="ARBA00022525"/>
    </source>
</evidence>
<keyword evidence="4" id="KW-0178">Competence</keyword>
<keyword evidence="5" id="KW-0449">Lipoprotein</keyword>
<keyword evidence="3" id="KW-0588">Pheromone</keyword>
<proteinExistence type="predicted"/>
<gene>
    <name evidence="10" type="ORF">PAECIP111892_04864</name>
</gene>
<protein>
    <recommendedName>
        <fullName evidence="8">ComX pheromone</fullName>
    </recommendedName>
    <alternativeName>
        <fullName evidence="9">Competence pheromone</fullName>
    </alternativeName>
</protein>
<keyword evidence="2" id="KW-0964">Secreted</keyword>
<evidence type="ECO:0000256" key="4">
    <source>
        <dbReference type="ARBA" id="ARBA00023287"/>
    </source>
</evidence>
<sequence>MVKEMFQNMMSNSGEWMNGNRGQLQLAGMSALEQRALMDVLKAKDEMTENPMRIGLWG</sequence>
<organism evidence="10 11">
    <name type="scientific">Paenibacillus auburnensis</name>
    <dbReference type="NCBI Taxonomy" id="2905649"/>
    <lineage>
        <taxon>Bacteria</taxon>
        <taxon>Bacillati</taxon>
        <taxon>Bacillota</taxon>
        <taxon>Bacilli</taxon>
        <taxon>Bacillales</taxon>
        <taxon>Paenibacillaceae</taxon>
        <taxon>Paenibacillus</taxon>
    </lineage>
</organism>
<comment type="caution">
    <text evidence="10">The sequence shown here is derived from an EMBL/GenBank/DDBJ whole genome shotgun (WGS) entry which is preliminary data.</text>
</comment>
<evidence type="ECO:0000256" key="1">
    <source>
        <dbReference type="ARBA" id="ARBA00004613"/>
    </source>
</evidence>
<evidence type="ECO:0000256" key="8">
    <source>
        <dbReference type="ARBA" id="ARBA00029545"/>
    </source>
</evidence>
<reference evidence="10" key="1">
    <citation type="submission" date="2022-01" db="EMBL/GenBank/DDBJ databases">
        <authorList>
            <person name="Criscuolo A."/>
        </authorList>
    </citation>
    <scope>NUCLEOTIDE SEQUENCE</scope>
    <source>
        <strain evidence="10">CIP111892</strain>
    </source>
</reference>
<accession>A0ABM9CRZ1</accession>
<dbReference type="RefSeq" id="WP_206102532.1">
    <property type="nucleotide sequence ID" value="NZ_CAKMMG010000010.1"/>
</dbReference>
<comment type="subunit">
    <text evidence="7">Interacts directly with the sensor histidine kinase ComP and stimulates its activity.</text>
</comment>
<evidence type="ECO:0000313" key="11">
    <source>
        <dbReference type="Proteomes" id="UP000838324"/>
    </source>
</evidence>
<dbReference type="EMBL" id="CAKMMG010000010">
    <property type="protein sequence ID" value="CAH1220541.1"/>
    <property type="molecule type" value="Genomic_DNA"/>
</dbReference>
<evidence type="ECO:0000256" key="3">
    <source>
        <dbReference type="ARBA" id="ARBA00023044"/>
    </source>
</evidence>
<dbReference type="Proteomes" id="UP000838324">
    <property type="component" value="Unassembled WGS sequence"/>
</dbReference>
<keyword evidence="6" id="KW-0636">Prenylation</keyword>
<comment type="subcellular location">
    <subcellularLocation>
        <location evidence="1">Secreted</location>
    </subcellularLocation>
</comment>
<evidence type="ECO:0000256" key="9">
    <source>
        <dbReference type="ARBA" id="ARBA00030321"/>
    </source>
</evidence>
<evidence type="ECO:0000256" key="7">
    <source>
        <dbReference type="ARBA" id="ARBA00029483"/>
    </source>
</evidence>
<evidence type="ECO:0000313" key="10">
    <source>
        <dbReference type="EMBL" id="CAH1220541.1"/>
    </source>
</evidence>
<dbReference type="Pfam" id="PF05952">
    <property type="entry name" value="ComX"/>
    <property type="match status" value="1"/>
</dbReference>
<keyword evidence="11" id="KW-1185">Reference proteome</keyword>
<evidence type="ECO:0000256" key="6">
    <source>
        <dbReference type="ARBA" id="ARBA00023289"/>
    </source>
</evidence>